<dbReference type="CDD" id="cd01335">
    <property type="entry name" value="Radical_SAM"/>
    <property type="match status" value="1"/>
</dbReference>
<comment type="cofactor">
    <cofactor evidence="1">
        <name>[4Fe-4S] cluster</name>
        <dbReference type="ChEBI" id="CHEBI:49883"/>
    </cofactor>
</comment>
<evidence type="ECO:0000256" key="6">
    <source>
        <dbReference type="ARBA" id="ARBA00023014"/>
    </source>
</evidence>
<evidence type="ECO:0000256" key="2">
    <source>
        <dbReference type="ARBA" id="ARBA00022485"/>
    </source>
</evidence>
<dbReference type="GO" id="GO:0051539">
    <property type="term" value="F:4 iron, 4 sulfur cluster binding"/>
    <property type="evidence" value="ECO:0007669"/>
    <property type="project" value="UniProtKB-KW"/>
</dbReference>
<dbReference type="SFLD" id="SFLDG01067">
    <property type="entry name" value="SPASM/twitch_domain_containing"/>
    <property type="match status" value="1"/>
</dbReference>
<evidence type="ECO:0000256" key="3">
    <source>
        <dbReference type="ARBA" id="ARBA00022691"/>
    </source>
</evidence>
<evidence type="ECO:0000259" key="7">
    <source>
        <dbReference type="PROSITE" id="PS51918"/>
    </source>
</evidence>
<dbReference type="AlphaFoldDB" id="A0A5D0MGK6"/>
<dbReference type="Proteomes" id="UP000324143">
    <property type="component" value="Unassembled WGS sequence"/>
</dbReference>
<accession>A0A5D0MGK6</accession>
<dbReference type="GO" id="GO:0016491">
    <property type="term" value="F:oxidoreductase activity"/>
    <property type="evidence" value="ECO:0007669"/>
    <property type="project" value="InterPro"/>
</dbReference>
<dbReference type="NCBIfam" id="TIGR04085">
    <property type="entry name" value="rSAM_more_4Fe4S"/>
    <property type="match status" value="1"/>
</dbReference>
<dbReference type="InterPro" id="IPR013785">
    <property type="entry name" value="Aldolase_TIM"/>
</dbReference>
<gene>
    <name evidence="8" type="ORF">FXF47_08450</name>
</gene>
<evidence type="ECO:0000313" key="8">
    <source>
        <dbReference type="EMBL" id="TYB30590.1"/>
    </source>
</evidence>
<dbReference type="InterPro" id="IPR058240">
    <property type="entry name" value="rSAM_sf"/>
</dbReference>
<keyword evidence="5" id="KW-0408">Iron</keyword>
<dbReference type="PROSITE" id="PS51918">
    <property type="entry name" value="RADICAL_SAM"/>
    <property type="match status" value="1"/>
</dbReference>
<organism evidence="8 9">
    <name type="scientific">Candidatus Mcinerneyibacterium aminivorans</name>
    <dbReference type="NCBI Taxonomy" id="2703815"/>
    <lineage>
        <taxon>Bacteria</taxon>
        <taxon>Candidatus Macinerneyibacteriota</taxon>
        <taxon>Candidatus Mcinerneyibacteria</taxon>
        <taxon>Candidatus Mcinerneyibacteriales</taxon>
        <taxon>Candidatus Mcinerneyibacteriaceae</taxon>
        <taxon>Candidatus Mcinerneyibacterium</taxon>
    </lineage>
</organism>
<evidence type="ECO:0000256" key="5">
    <source>
        <dbReference type="ARBA" id="ARBA00023004"/>
    </source>
</evidence>
<dbReference type="UniPathway" id="UPA00782"/>
<name>A0A5D0MGK6_9BACT</name>
<dbReference type="Pfam" id="PF04055">
    <property type="entry name" value="Radical_SAM"/>
    <property type="match status" value="1"/>
</dbReference>
<dbReference type="PANTHER" id="PTHR43273:SF8">
    <property type="entry name" value="RADICAL SAM DOMAIN PROTEIN"/>
    <property type="match status" value="1"/>
</dbReference>
<dbReference type="PROSITE" id="PS01305">
    <property type="entry name" value="MOAA_NIFB_PQQE"/>
    <property type="match status" value="1"/>
</dbReference>
<evidence type="ECO:0000256" key="4">
    <source>
        <dbReference type="ARBA" id="ARBA00022723"/>
    </source>
</evidence>
<evidence type="ECO:0000256" key="1">
    <source>
        <dbReference type="ARBA" id="ARBA00001966"/>
    </source>
</evidence>
<keyword evidence="3" id="KW-0949">S-adenosyl-L-methionine</keyword>
<dbReference type="EMBL" id="VSIX01000107">
    <property type="protein sequence ID" value="TYB30590.1"/>
    <property type="molecule type" value="Genomic_DNA"/>
</dbReference>
<sequence length="457" mass="53626">MFMKWSKYNLYFDIDEYYLGIFNSLYKSLSLYKKPNMVNFKRKIPFDIKEFSKDLIYKMQQKGFVLEKDINEEGLVKRKYYLKNNQDFIPGICIYLTYDCNFDCVYCYEKNQNGKNNYNYNDKKFKISNLIEFVKRNIEENKPYSIMFFGGEPLLEKEKLLNITEKINDEVKKKNSKLLVSITTNGFLLDKKFINKIKKFKIRNIQITIDGNKKRHNARRPLKSGEGSFSQIVKNLKYAVGVLSKKSISVRVNVDDSNKSSVGILYKKLEELDIIDKIIFTYGRVWVSSNNRKKLKDRLGNEIIEIEGKEYRNIVSKLPSELSLKSNHMSNSHLNKAIMNKLAYRPCIVRNNNFYVVDLNGDIYKCFIDAGNEKKKIGKVSKGINEKNKTFLKFVSYEPWKYKPCNNCEILPMCYGGCPNGRIFEDKNLKGKCSGTKITVRNKIKEIINDEYKKITK</sequence>
<dbReference type="InterPro" id="IPR007197">
    <property type="entry name" value="rSAM"/>
</dbReference>
<keyword evidence="6" id="KW-0411">Iron-sulfur</keyword>
<dbReference type="SUPFAM" id="SSF102114">
    <property type="entry name" value="Radical SAM enzymes"/>
    <property type="match status" value="1"/>
</dbReference>
<dbReference type="SFLD" id="SFLDG01384">
    <property type="entry name" value="thioether_bond_formation_requi"/>
    <property type="match status" value="1"/>
</dbReference>
<evidence type="ECO:0000313" key="9">
    <source>
        <dbReference type="Proteomes" id="UP000324143"/>
    </source>
</evidence>
<dbReference type="GO" id="GO:0046872">
    <property type="term" value="F:metal ion binding"/>
    <property type="evidence" value="ECO:0007669"/>
    <property type="project" value="UniProtKB-KW"/>
</dbReference>
<comment type="caution">
    <text evidence="8">The sequence shown here is derived from an EMBL/GenBank/DDBJ whole genome shotgun (WGS) entry which is preliminary data.</text>
</comment>
<protein>
    <submittedName>
        <fullName evidence="8">SPASM domain-containing protein</fullName>
    </submittedName>
</protein>
<dbReference type="SFLD" id="SFLDS00029">
    <property type="entry name" value="Radical_SAM"/>
    <property type="match status" value="1"/>
</dbReference>
<keyword evidence="2" id="KW-0004">4Fe-4S</keyword>
<dbReference type="SFLD" id="SFLDG01386">
    <property type="entry name" value="main_SPASM_domain-containing"/>
    <property type="match status" value="1"/>
</dbReference>
<keyword evidence="4" id="KW-0479">Metal-binding</keyword>
<feature type="domain" description="Radical SAM core" evidence="7">
    <location>
        <begin position="86"/>
        <end position="321"/>
    </location>
</feature>
<reference evidence="8" key="1">
    <citation type="submission" date="2019-08" db="EMBL/GenBank/DDBJ databases">
        <title>Genomic characterization of a novel candidate phylum (ARYD3) from a high temperature, high salinity tertiary oil reservoir in north central Oklahoma, USA.</title>
        <authorList>
            <person name="Youssef N.H."/>
            <person name="Yadav A."/>
            <person name="Elshahed M.S."/>
        </authorList>
    </citation>
    <scope>NUCLEOTIDE SEQUENCE [LARGE SCALE GENOMIC DNA]</scope>
    <source>
        <strain evidence="8">ARYD3</strain>
    </source>
</reference>
<dbReference type="InterPro" id="IPR023885">
    <property type="entry name" value="4Fe4S-binding_SPASM_dom"/>
</dbReference>
<proteinExistence type="predicted"/>
<dbReference type="InterPro" id="IPR023867">
    <property type="entry name" value="Sulphatase_maturase_rSAM"/>
</dbReference>
<dbReference type="Gene3D" id="3.20.20.70">
    <property type="entry name" value="Aldolase class I"/>
    <property type="match status" value="1"/>
</dbReference>
<dbReference type="PANTHER" id="PTHR43273">
    <property type="entry name" value="ANAEROBIC SULFATASE-MATURATING ENZYME HOMOLOG ASLB-RELATED"/>
    <property type="match status" value="1"/>
</dbReference>
<dbReference type="InterPro" id="IPR000385">
    <property type="entry name" value="MoaA_NifB_PqqE_Fe-S-bd_CS"/>
</dbReference>
<keyword evidence="9" id="KW-1185">Reference proteome</keyword>